<accession>A0A6J8CT14</accession>
<keyword evidence="4" id="KW-0472">Membrane</keyword>
<feature type="transmembrane region" description="Helical" evidence="4">
    <location>
        <begin position="170"/>
        <end position="190"/>
    </location>
</feature>
<dbReference type="PANTHER" id="PTHR24364">
    <property type="entry name" value="LP06937P"/>
    <property type="match status" value="1"/>
</dbReference>
<keyword evidence="4" id="KW-1133">Transmembrane helix</keyword>
<dbReference type="OrthoDB" id="6105302at2759"/>
<keyword evidence="3" id="KW-0677">Repeat</keyword>
<dbReference type="Proteomes" id="UP000507470">
    <property type="component" value="Unassembled WGS sequence"/>
</dbReference>
<proteinExistence type="predicted"/>
<keyword evidence="2" id="KW-0732">Signal</keyword>
<dbReference type="InterPro" id="IPR032675">
    <property type="entry name" value="LRR_dom_sf"/>
</dbReference>
<dbReference type="SUPFAM" id="SSF52058">
    <property type="entry name" value="L domain-like"/>
    <property type="match status" value="1"/>
</dbReference>
<dbReference type="InterPro" id="IPR052286">
    <property type="entry name" value="Wnt_signaling_inhibitor"/>
</dbReference>
<dbReference type="AlphaFoldDB" id="A0A6J8CT14"/>
<sequence length="191" mass="21643">MQTPKASGSLLGQGFVNTANAWSSLSESLRIRDINLSSNRITTLPKGFFMYKFDQLSSHNMSHNNLTVFLQFNSSIKILNLIDLTFNSITRFVDNDIDQIEKLGEVDLLLKGNPFQCVCKTLQFLKCLGKSERVRDILDVTCVTDTASRTFMIEVISYLKTFEISCKPKFWLPFAVSITSINIFGMISIIY</sequence>
<evidence type="ECO:0000256" key="2">
    <source>
        <dbReference type="ARBA" id="ARBA00022729"/>
    </source>
</evidence>
<dbReference type="Gene3D" id="3.80.10.10">
    <property type="entry name" value="Ribonuclease Inhibitor"/>
    <property type="match status" value="1"/>
</dbReference>
<reference evidence="5 6" key="1">
    <citation type="submission" date="2020-06" db="EMBL/GenBank/DDBJ databases">
        <authorList>
            <person name="Li R."/>
            <person name="Bekaert M."/>
        </authorList>
    </citation>
    <scope>NUCLEOTIDE SEQUENCE [LARGE SCALE GENOMIC DNA]</scope>
    <source>
        <strain evidence="6">wild</strain>
    </source>
</reference>
<keyword evidence="1" id="KW-0433">Leucine-rich repeat</keyword>
<dbReference type="PANTHER" id="PTHR24364:SF18">
    <property type="entry name" value="LP06937P"/>
    <property type="match status" value="1"/>
</dbReference>
<name>A0A6J8CT14_MYTCO</name>
<evidence type="ECO:0000256" key="4">
    <source>
        <dbReference type="SAM" id="Phobius"/>
    </source>
</evidence>
<protein>
    <recommendedName>
        <fullName evidence="7">LRRCT domain-containing protein</fullName>
    </recommendedName>
</protein>
<keyword evidence="6" id="KW-1185">Reference proteome</keyword>
<evidence type="ECO:0000256" key="3">
    <source>
        <dbReference type="ARBA" id="ARBA00022737"/>
    </source>
</evidence>
<evidence type="ECO:0000313" key="5">
    <source>
        <dbReference type="EMBL" id="CAC5398020.1"/>
    </source>
</evidence>
<gene>
    <name evidence="5" type="ORF">MCOR_32418</name>
</gene>
<evidence type="ECO:0000313" key="6">
    <source>
        <dbReference type="Proteomes" id="UP000507470"/>
    </source>
</evidence>
<dbReference type="EMBL" id="CACVKT020005799">
    <property type="protein sequence ID" value="CAC5398020.1"/>
    <property type="molecule type" value="Genomic_DNA"/>
</dbReference>
<evidence type="ECO:0000256" key="1">
    <source>
        <dbReference type="ARBA" id="ARBA00022614"/>
    </source>
</evidence>
<organism evidence="5 6">
    <name type="scientific">Mytilus coruscus</name>
    <name type="common">Sea mussel</name>
    <dbReference type="NCBI Taxonomy" id="42192"/>
    <lineage>
        <taxon>Eukaryota</taxon>
        <taxon>Metazoa</taxon>
        <taxon>Spiralia</taxon>
        <taxon>Lophotrochozoa</taxon>
        <taxon>Mollusca</taxon>
        <taxon>Bivalvia</taxon>
        <taxon>Autobranchia</taxon>
        <taxon>Pteriomorphia</taxon>
        <taxon>Mytilida</taxon>
        <taxon>Mytiloidea</taxon>
        <taxon>Mytilidae</taxon>
        <taxon>Mytilinae</taxon>
        <taxon>Mytilus</taxon>
    </lineage>
</organism>
<dbReference type="GO" id="GO:0016020">
    <property type="term" value="C:membrane"/>
    <property type="evidence" value="ECO:0007669"/>
    <property type="project" value="TreeGrafter"/>
</dbReference>
<keyword evidence="4" id="KW-0812">Transmembrane</keyword>
<evidence type="ECO:0008006" key="7">
    <source>
        <dbReference type="Google" id="ProtNLM"/>
    </source>
</evidence>